<dbReference type="EMBL" id="JABEXW010000820">
    <property type="protein sequence ID" value="KAF4954230.1"/>
    <property type="molecule type" value="Genomic_DNA"/>
</dbReference>
<feature type="domain" description="DUF7730" evidence="2">
    <location>
        <begin position="19"/>
        <end position="123"/>
    </location>
</feature>
<dbReference type="Proteomes" id="UP000622797">
    <property type="component" value="Unassembled WGS sequence"/>
</dbReference>
<evidence type="ECO:0000313" key="4">
    <source>
        <dbReference type="Proteomes" id="UP000622797"/>
    </source>
</evidence>
<comment type="caution">
    <text evidence="3">The sequence shown here is derived from an EMBL/GenBank/DDBJ whole genome shotgun (WGS) entry which is preliminary data.</text>
</comment>
<evidence type="ECO:0000259" key="2">
    <source>
        <dbReference type="Pfam" id="PF24864"/>
    </source>
</evidence>
<reference evidence="3" key="2">
    <citation type="submission" date="2020-05" db="EMBL/GenBank/DDBJ databases">
        <authorList>
            <person name="Kim H.-S."/>
            <person name="Proctor R.H."/>
            <person name="Brown D.W."/>
        </authorList>
    </citation>
    <scope>NUCLEOTIDE SEQUENCE</scope>
    <source>
        <strain evidence="3">NRRL 20472</strain>
    </source>
</reference>
<dbReference type="InterPro" id="IPR056632">
    <property type="entry name" value="DUF7730"/>
</dbReference>
<evidence type="ECO:0000313" key="3">
    <source>
        <dbReference type="EMBL" id="KAF4954230.1"/>
    </source>
</evidence>
<proteinExistence type="predicted"/>
<gene>
    <name evidence="3" type="ORF">FSARC_12200</name>
</gene>
<accession>A0A8H4WY39</accession>
<name>A0A8H4WY39_9HYPO</name>
<evidence type="ECO:0000256" key="1">
    <source>
        <dbReference type="SAM" id="MobiDB-lite"/>
    </source>
</evidence>
<keyword evidence="4" id="KW-1185">Reference proteome</keyword>
<feature type="region of interest" description="Disordered" evidence="1">
    <location>
        <begin position="253"/>
        <end position="291"/>
    </location>
</feature>
<sequence length="291" mass="33424">MNVPIPHELLPKLASQCNSQDTSPFFTQVDADVRRLIYHELFGSSRISIQFRAPGDPIEETGPRGWTHYDFEESLMMPPYYPLPTDSSKHVQGVNLLFSCQRVYGEAIGVLYTSNTMVFDNPGDFRSFERCFNSKLTMLRSCEFYCSISATEPQIVPELDMLTYALQEFWFPLRIGVHLYSIEDADTKIDHDYLDSAIQQIVEALDRFLLVPYLRGYIFLPFQLREATQDIALKCSADFSFTWYSHKMFNNDESEVDGSDMEDDQDVVEVSQDDQGDDVQDDPADDGDEDE</sequence>
<dbReference type="Pfam" id="PF24864">
    <property type="entry name" value="DUF7730"/>
    <property type="match status" value="1"/>
</dbReference>
<protein>
    <recommendedName>
        <fullName evidence="2">DUF7730 domain-containing protein</fullName>
    </recommendedName>
</protein>
<reference evidence="3" key="1">
    <citation type="journal article" date="2020" name="BMC Genomics">
        <title>Correction to: Identification and distribution of gene clusters required for synthesis of sphingolipid metabolism inhibitors in diverse species of the filamentous fungus Fusarium.</title>
        <authorList>
            <person name="Kim H.S."/>
            <person name="Lohmar J.M."/>
            <person name="Busman M."/>
            <person name="Brown D.W."/>
            <person name="Naumann T.A."/>
            <person name="Divon H.H."/>
            <person name="Lysoe E."/>
            <person name="Uhlig S."/>
            <person name="Proctor R.H."/>
        </authorList>
    </citation>
    <scope>NUCLEOTIDE SEQUENCE</scope>
    <source>
        <strain evidence="3">NRRL 20472</strain>
    </source>
</reference>
<dbReference type="AlphaFoldDB" id="A0A8H4WY39"/>
<organism evidence="3 4">
    <name type="scientific">Fusarium sarcochroum</name>
    <dbReference type="NCBI Taxonomy" id="1208366"/>
    <lineage>
        <taxon>Eukaryota</taxon>
        <taxon>Fungi</taxon>
        <taxon>Dikarya</taxon>
        <taxon>Ascomycota</taxon>
        <taxon>Pezizomycotina</taxon>
        <taxon>Sordariomycetes</taxon>
        <taxon>Hypocreomycetidae</taxon>
        <taxon>Hypocreales</taxon>
        <taxon>Nectriaceae</taxon>
        <taxon>Fusarium</taxon>
        <taxon>Fusarium lateritium species complex</taxon>
    </lineage>
</organism>
<dbReference type="OrthoDB" id="4965709at2759"/>